<proteinExistence type="predicted"/>
<name>A0A1I7NML2_9HYPH</name>
<keyword evidence="2" id="KW-1185">Reference proteome</keyword>
<protein>
    <recommendedName>
        <fullName evidence="3">Glycine/D-amino acid oxidase</fullName>
    </recommendedName>
</protein>
<dbReference type="AlphaFoldDB" id="A0A1I7NML2"/>
<dbReference type="InterPro" id="IPR036188">
    <property type="entry name" value="FAD/NAD-bd_sf"/>
</dbReference>
<dbReference type="EMBL" id="FPCK01000002">
    <property type="protein sequence ID" value="SFV35820.1"/>
    <property type="molecule type" value="Genomic_DNA"/>
</dbReference>
<sequence length="355" mass="37692">MNSRVADFAVFGSTPLAQLLAGLLASRHGKSVVLVGEPSARYRLPRAADISLGPITRPETWALLKSTTPDTTRLIGRIGGRHAQNHVDPIFFAESEAAREALGHVCNMARSFGVIVEPLPTRLMGADRLAVRVGDAVALNRPVLENALVPWHEQCGVERLPSTVYWAQDGAAARLTHGDTEIIAQQTILADDAAIEAALPVTSRSSVLVEHLHSTILTRSGQHLLGPAMLHLDSGTWLMGHEEGGMAAFGPGGIGHFARNLVTLLREPDPLQQAGQVSFSTFASADGAPIIGRMGRNGATILTGFGGWGTFAVPALARWFAGEASAAEADWFAAHAPERIRPVAEFSPLTDELPA</sequence>
<evidence type="ECO:0000313" key="1">
    <source>
        <dbReference type="EMBL" id="SFV35820.1"/>
    </source>
</evidence>
<dbReference type="RefSeq" id="WP_175528571.1">
    <property type="nucleotide sequence ID" value="NZ_FPCK01000002.1"/>
</dbReference>
<evidence type="ECO:0000313" key="2">
    <source>
        <dbReference type="Proteomes" id="UP000199074"/>
    </source>
</evidence>
<dbReference type="Proteomes" id="UP000199074">
    <property type="component" value="Unassembled WGS sequence"/>
</dbReference>
<organism evidence="1 2">
    <name type="scientific">Devosia crocina</name>
    <dbReference type="NCBI Taxonomy" id="429728"/>
    <lineage>
        <taxon>Bacteria</taxon>
        <taxon>Pseudomonadati</taxon>
        <taxon>Pseudomonadota</taxon>
        <taxon>Alphaproteobacteria</taxon>
        <taxon>Hyphomicrobiales</taxon>
        <taxon>Devosiaceae</taxon>
        <taxon>Devosia</taxon>
    </lineage>
</organism>
<accession>A0A1I7NML2</accession>
<evidence type="ECO:0008006" key="3">
    <source>
        <dbReference type="Google" id="ProtNLM"/>
    </source>
</evidence>
<reference evidence="1 2" key="1">
    <citation type="submission" date="2016-10" db="EMBL/GenBank/DDBJ databases">
        <authorList>
            <person name="de Groot N.N."/>
        </authorList>
    </citation>
    <scope>NUCLEOTIDE SEQUENCE [LARGE SCALE GENOMIC DNA]</scope>
    <source>
        <strain evidence="1 2">IPL20</strain>
    </source>
</reference>
<dbReference type="SUPFAM" id="SSF51905">
    <property type="entry name" value="FAD/NAD(P)-binding domain"/>
    <property type="match status" value="1"/>
</dbReference>
<dbReference type="STRING" id="429728.SAMN05216456_2245"/>
<gene>
    <name evidence="1" type="ORF">SAMN05216456_2245</name>
</gene>